<dbReference type="NCBIfam" id="NF011756">
    <property type="entry name" value="PRK15209.1"/>
    <property type="match status" value="1"/>
</dbReference>
<dbReference type="GO" id="GO:0009289">
    <property type="term" value="C:pilus"/>
    <property type="evidence" value="ECO:0007669"/>
    <property type="project" value="UniProtKB-SubCell"/>
</dbReference>
<evidence type="ECO:0000256" key="5">
    <source>
        <dbReference type="SAM" id="SignalP"/>
    </source>
</evidence>
<dbReference type="InterPro" id="IPR036937">
    <property type="entry name" value="Adhesion_dom_fimbrial_sf"/>
</dbReference>
<evidence type="ECO:0000256" key="3">
    <source>
        <dbReference type="ARBA" id="ARBA00022729"/>
    </source>
</evidence>
<comment type="subcellular location">
    <subcellularLocation>
        <location evidence="1">Fimbrium</location>
    </subcellularLocation>
</comment>
<dbReference type="PANTHER" id="PTHR33420">
    <property type="entry name" value="FIMBRIAL SUBUNIT ELFA-RELATED"/>
    <property type="match status" value="1"/>
</dbReference>
<evidence type="ECO:0000259" key="6">
    <source>
        <dbReference type="Pfam" id="PF00419"/>
    </source>
</evidence>
<dbReference type="Pfam" id="PF00419">
    <property type="entry name" value="Fimbrial"/>
    <property type="match status" value="1"/>
</dbReference>
<evidence type="ECO:0000256" key="4">
    <source>
        <dbReference type="ARBA" id="ARBA00023263"/>
    </source>
</evidence>
<keyword evidence="4" id="KW-0281">Fimbrium</keyword>
<feature type="signal peptide" evidence="5">
    <location>
        <begin position="1"/>
        <end position="24"/>
    </location>
</feature>
<gene>
    <name evidence="7" type="ORF">LTSESEN_5512</name>
</gene>
<dbReference type="InterPro" id="IPR050263">
    <property type="entry name" value="Bact_Fimbrial_Adh_Pro"/>
</dbReference>
<dbReference type="Proteomes" id="UP000005065">
    <property type="component" value="Unassembled WGS sequence"/>
</dbReference>
<evidence type="ECO:0000256" key="2">
    <source>
        <dbReference type="ARBA" id="ARBA00006671"/>
    </source>
</evidence>
<dbReference type="SUPFAM" id="SSF49401">
    <property type="entry name" value="Bacterial adhesins"/>
    <property type="match status" value="1"/>
</dbReference>
<dbReference type="PANTHER" id="PTHR33420:SF12">
    <property type="entry name" value="FIMBRIN-LIKE PROTEIN FIMI-RELATED"/>
    <property type="match status" value="1"/>
</dbReference>
<feature type="chain" id="PRO_5003483228" evidence="5">
    <location>
        <begin position="25"/>
        <end position="191"/>
    </location>
</feature>
<dbReference type="BioCyc" id="SENT913082:G120J-1237-MONOMER"/>
<comment type="similarity">
    <text evidence="2">Belongs to the fimbrial protein family.</text>
</comment>
<dbReference type="AlphaFoldDB" id="G5R718"/>
<dbReference type="Gene3D" id="2.60.40.1090">
    <property type="entry name" value="Fimbrial-type adhesion domain"/>
    <property type="match status" value="1"/>
</dbReference>
<feature type="domain" description="Fimbrial-type adhesion" evidence="6">
    <location>
        <begin position="46"/>
        <end position="190"/>
    </location>
</feature>
<organism evidence="7 8">
    <name type="scientific">Salmonella enterica subsp. enterica serovar Senftenberg str. A4-543</name>
    <dbReference type="NCBI Taxonomy" id="913082"/>
    <lineage>
        <taxon>Bacteria</taxon>
        <taxon>Pseudomonadati</taxon>
        <taxon>Pseudomonadota</taxon>
        <taxon>Gammaproteobacteria</taxon>
        <taxon>Enterobacterales</taxon>
        <taxon>Enterobacteriaceae</taxon>
        <taxon>Salmonella</taxon>
    </lineage>
</organism>
<dbReference type="InterPro" id="IPR008966">
    <property type="entry name" value="Adhesion_dom_sf"/>
</dbReference>
<dbReference type="InterPro" id="IPR000259">
    <property type="entry name" value="Adhesion_dom_fimbrial"/>
</dbReference>
<evidence type="ECO:0000313" key="7">
    <source>
        <dbReference type="EMBL" id="EHC81031.1"/>
    </source>
</evidence>
<name>G5R718_SALSE</name>
<reference evidence="7 8" key="1">
    <citation type="journal article" date="2011" name="BMC Genomics">
        <title>Genome sequencing reveals diversification of virulence factor content and possible host adaptation in distinct subpopulations of Salmonella enterica.</title>
        <authorList>
            <person name="den Bakker H.C."/>
            <person name="Moreno Switt A.I."/>
            <person name="Govoni G."/>
            <person name="Cummings C.A."/>
            <person name="Ranieri M.L."/>
            <person name="Degoricija L."/>
            <person name="Hoelzer K."/>
            <person name="Rodriguez-Rivera L.D."/>
            <person name="Brown S."/>
            <person name="Bolchacova E."/>
            <person name="Furtado M.R."/>
            <person name="Wiedmann M."/>
        </authorList>
    </citation>
    <scope>NUCLEOTIDE SEQUENCE [LARGE SCALE GENOMIC DNA]</scope>
    <source>
        <strain evidence="7 8">A4-543</strain>
    </source>
</reference>
<comment type="caution">
    <text evidence="7">The sequence shown here is derived from an EMBL/GenBank/DDBJ whole genome shotgun (WGS) entry which is preliminary data.</text>
</comment>
<dbReference type="EMBL" id="AFCU01001762">
    <property type="protein sequence ID" value="EHC81031.1"/>
    <property type="molecule type" value="Genomic_DNA"/>
</dbReference>
<evidence type="ECO:0000313" key="8">
    <source>
        <dbReference type="Proteomes" id="UP000005065"/>
    </source>
</evidence>
<dbReference type="GO" id="GO:0043709">
    <property type="term" value="P:cell adhesion involved in single-species biofilm formation"/>
    <property type="evidence" value="ECO:0007669"/>
    <property type="project" value="TreeGrafter"/>
</dbReference>
<proteinExistence type="inferred from homology"/>
<dbReference type="PATRIC" id="fig|913082.3.peg.4304"/>
<keyword evidence="3 5" id="KW-0732">Signal</keyword>
<protein>
    <submittedName>
        <fullName evidence="7">Long polar fimbria protein A</fullName>
    </submittedName>
</protein>
<evidence type="ECO:0000256" key="1">
    <source>
        <dbReference type="ARBA" id="ARBA00004561"/>
    </source>
</evidence>
<sequence length="191" mass="20047">MEFLMKKVVFALSALAVVSTSAFAAESGDGTIKFTGVSPVKSLTRHFTGEIVDAPCVVSTDSQNQEVVLGQVKKNIFKAIGDKSVSKPFQIKLEDCDITSQTKVNVSFAGVGDADDATLVSVNTEAGAATGVGIGIYDNANKLVEMNTGKSTTTLAAGQTVLYYTANYVATKDTVTTGYGNAEVDFNLSYE</sequence>
<accession>G5R718</accession>